<feature type="transmembrane region" description="Helical" evidence="6">
    <location>
        <begin position="255"/>
        <end position="279"/>
    </location>
</feature>
<dbReference type="InterPro" id="IPR045863">
    <property type="entry name" value="CorA_TM1_TM2"/>
</dbReference>
<reference evidence="7 8" key="1">
    <citation type="submission" date="2023-07" db="EMBL/GenBank/DDBJ databases">
        <title>The novel representative of Negativicutes class, Anaeroselena agilis gen. nov. sp. nov.</title>
        <authorList>
            <person name="Prokofeva M.I."/>
            <person name="Elcheninov A.G."/>
            <person name="Klyukina A."/>
            <person name="Kublanov I.V."/>
            <person name="Frolov E.N."/>
            <person name="Podosokorskaya O.A."/>
        </authorList>
    </citation>
    <scope>NUCLEOTIDE SEQUENCE [LARGE SCALE GENOMIC DNA]</scope>
    <source>
        <strain evidence="7 8">4137-cl</strain>
    </source>
</reference>
<dbReference type="InterPro" id="IPR045861">
    <property type="entry name" value="CorA_cytoplasmic_dom"/>
</dbReference>
<keyword evidence="4 6" id="KW-1133">Transmembrane helix</keyword>
<keyword evidence="8" id="KW-1185">Reference proteome</keyword>
<protein>
    <submittedName>
        <fullName evidence="7">Magnesium transporter CorA family protein</fullName>
    </submittedName>
</protein>
<dbReference type="PANTHER" id="PTHR47891">
    <property type="entry name" value="TRANSPORTER-RELATED"/>
    <property type="match status" value="1"/>
</dbReference>
<dbReference type="RefSeq" id="WP_413781508.1">
    <property type="nucleotide sequence ID" value="NZ_JAUOZS010000001.1"/>
</dbReference>
<comment type="caution">
    <text evidence="7">The sequence shown here is derived from an EMBL/GenBank/DDBJ whole genome shotgun (WGS) entry which is preliminary data.</text>
</comment>
<evidence type="ECO:0000256" key="6">
    <source>
        <dbReference type="SAM" id="Phobius"/>
    </source>
</evidence>
<dbReference type="Gene3D" id="3.30.460.20">
    <property type="entry name" value="CorA soluble domain-like"/>
    <property type="match status" value="1"/>
</dbReference>
<dbReference type="Pfam" id="PF01544">
    <property type="entry name" value="CorA"/>
    <property type="match status" value="1"/>
</dbReference>
<gene>
    <name evidence="7" type="ORF">Q4T40_17565</name>
</gene>
<proteinExistence type="inferred from homology"/>
<dbReference type="SUPFAM" id="SSF143865">
    <property type="entry name" value="CorA soluble domain-like"/>
    <property type="match status" value="1"/>
</dbReference>
<evidence type="ECO:0000313" key="8">
    <source>
        <dbReference type="Proteomes" id="UP001254848"/>
    </source>
</evidence>
<evidence type="ECO:0000256" key="4">
    <source>
        <dbReference type="ARBA" id="ARBA00022989"/>
    </source>
</evidence>
<dbReference type="Gene3D" id="1.20.58.340">
    <property type="entry name" value="Magnesium transport protein CorA, transmembrane region"/>
    <property type="match status" value="2"/>
</dbReference>
<sequence length="316" mass="35673">MLRIYKTNCEALRELSLASLEKGAWLSLTAPDADELTAVADLTGVPLDALKAALDEEERSRVEIEDNYILVITNVPTLRDSYSYDTLPLGIVLTKDHFITVCLESHQVLEEFAAEGPRSFSTYKKTRFLFQILYKSALLYLKYLKQINRRTDEIERDLRQSVKNQEIFQLLELQKGLTYFTASLRSNGIVLERLLRLRSNKELQHLIALYEEDEDLLEDVIIENKQAIEMVEMYSHVLSGMMGAFTSIISNNLNLVLKFLAAVTILLAIPTMVASFWGMNVDGLPFSGENGFLAVVLIAVAAAVISAYGLWRRGLL</sequence>
<dbReference type="InterPro" id="IPR047199">
    <property type="entry name" value="CorA-like"/>
</dbReference>
<dbReference type="PANTHER" id="PTHR47891:SF2">
    <property type="entry name" value="MAGNESIUM AND COBALT TRANSPORTER"/>
    <property type="match status" value="1"/>
</dbReference>
<evidence type="ECO:0000256" key="1">
    <source>
        <dbReference type="ARBA" id="ARBA00004141"/>
    </source>
</evidence>
<evidence type="ECO:0000256" key="3">
    <source>
        <dbReference type="ARBA" id="ARBA00022692"/>
    </source>
</evidence>
<dbReference type="InterPro" id="IPR002523">
    <property type="entry name" value="MgTranspt_CorA/ZnTranspt_ZntB"/>
</dbReference>
<evidence type="ECO:0000256" key="5">
    <source>
        <dbReference type="ARBA" id="ARBA00023136"/>
    </source>
</evidence>
<evidence type="ECO:0000313" key="7">
    <source>
        <dbReference type="EMBL" id="MDT8903046.1"/>
    </source>
</evidence>
<name>A0ABU3P1Y0_9FIRM</name>
<comment type="similarity">
    <text evidence="2">Belongs to the CorA metal ion transporter (MIT) (TC 1.A.35) family.</text>
</comment>
<accession>A0ABU3P1Y0</accession>
<dbReference type="CDD" id="cd12827">
    <property type="entry name" value="EcCorA_ZntB-like_u2"/>
    <property type="match status" value="1"/>
</dbReference>
<feature type="transmembrane region" description="Helical" evidence="6">
    <location>
        <begin position="291"/>
        <end position="311"/>
    </location>
</feature>
<keyword evidence="5 6" id="KW-0472">Membrane</keyword>
<evidence type="ECO:0000256" key="2">
    <source>
        <dbReference type="ARBA" id="ARBA00009765"/>
    </source>
</evidence>
<organism evidence="7 8">
    <name type="scientific">Anaeroselena agilis</name>
    <dbReference type="NCBI Taxonomy" id="3063788"/>
    <lineage>
        <taxon>Bacteria</taxon>
        <taxon>Bacillati</taxon>
        <taxon>Bacillota</taxon>
        <taxon>Negativicutes</taxon>
        <taxon>Acetonemataceae</taxon>
        <taxon>Anaeroselena</taxon>
    </lineage>
</organism>
<comment type="subcellular location">
    <subcellularLocation>
        <location evidence="1">Membrane</location>
        <topology evidence="1">Multi-pass membrane protein</topology>
    </subcellularLocation>
</comment>
<dbReference type="SUPFAM" id="SSF144083">
    <property type="entry name" value="Magnesium transport protein CorA, transmembrane region"/>
    <property type="match status" value="1"/>
</dbReference>
<keyword evidence="3 6" id="KW-0812">Transmembrane</keyword>
<dbReference type="Proteomes" id="UP001254848">
    <property type="component" value="Unassembled WGS sequence"/>
</dbReference>
<dbReference type="EMBL" id="JAUOZS010000001">
    <property type="protein sequence ID" value="MDT8903046.1"/>
    <property type="molecule type" value="Genomic_DNA"/>
</dbReference>